<gene>
    <name evidence="4" type="ORF">NA57DRAFT_32754</name>
</gene>
<keyword evidence="3" id="KW-0560">Oxidoreductase</keyword>
<reference evidence="4" key="1">
    <citation type="journal article" date="2020" name="Stud. Mycol.">
        <title>101 Dothideomycetes genomes: a test case for predicting lifestyles and emergence of pathogens.</title>
        <authorList>
            <person name="Haridas S."/>
            <person name="Albert R."/>
            <person name="Binder M."/>
            <person name="Bloem J."/>
            <person name="Labutti K."/>
            <person name="Salamov A."/>
            <person name="Andreopoulos B."/>
            <person name="Baker S."/>
            <person name="Barry K."/>
            <person name="Bills G."/>
            <person name="Bluhm B."/>
            <person name="Cannon C."/>
            <person name="Castanera R."/>
            <person name="Culley D."/>
            <person name="Daum C."/>
            <person name="Ezra D."/>
            <person name="Gonzalez J."/>
            <person name="Henrissat B."/>
            <person name="Kuo A."/>
            <person name="Liang C."/>
            <person name="Lipzen A."/>
            <person name="Lutzoni F."/>
            <person name="Magnuson J."/>
            <person name="Mondo S."/>
            <person name="Nolan M."/>
            <person name="Ohm R."/>
            <person name="Pangilinan J."/>
            <person name="Park H.-J."/>
            <person name="Ramirez L."/>
            <person name="Alfaro M."/>
            <person name="Sun H."/>
            <person name="Tritt A."/>
            <person name="Yoshinaga Y."/>
            <person name="Zwiers L.-H."/>
            <person name="Turgeon B."/>
            <person name="Goodwin S."/>
            <person name="Spatafora J."/>
            <person name="Crous P."/>
            <person name="Grigoriev I."/>
        </authorList>
    </citation>
    <scope>NUCLEOTIDE SEQUENCE</scope>
    <source>
        <strain evidence="4">CBS 133067</strain>
    </source>
</reference>
<evidence type="ECO:0000313" key="4">
    <source>
        <dbReference type="EMBL" id="KAF2102988.1"/>
    </source>
</evidence>
<dbReference type="AlphaFoldDB" id="A0A9P4M9M8"/>
<dbReference type="PRINTS" id="PR00081">
    <property type="entry name" value="GDHRDH"/>
</dbReference>
<accession>A0A9P4M9M8</accession>
<dbReference type="SUPFAM" id="SSF51735">
    <property type="entry name" value="NAD(P)-binding Rossmann-fold domains"/>
    <property type="match status" value="1"/>
</dbReference>
<organism evidence="4 5">
    <name type="scientific">Rhizodiscina lignyota</name>
    <dbReference type="NCBI Taxonomy" id="1504668"/>
    <lineage>
        <taxon>Eukaryota</taxon>
        <taxon>Fungi</taxon>
        <taxon>Dikarya</taxon>
        <taxon>Ascomycota</taxon>
        <taxon>Pezizomycotina</taxon>
        <taxon>Dothideomycetes</taxon>
        <taxon>Pleosporomycetidae</taxon>
        <taxon>Aulographales</taxon>
        <taxon>Rhizodiscinaceae</taxon>
        <taxon>Rhizodiscina</taxon>
    </lineage>
</organism>
<dbReference type="Gene3D" id="3.40.50.720">
    <property type="entry name" value="NAD(P)-binding Rossmann-like Domain"/>
    <property type="match status" value="1"/>
</dbReference>
<protein>
    <submittedName>
        <fullName evidence="4">NAD(P)-binding protein</fullName>
    </submittedName>
</protein>
<keyword evidence="2" id="KW-0521">NADP</keyword>
<dbReference type="PANTHER" id="PTHR24320:SF236">
    <property type="entry name" value="SHORT-CHAIN DEHYDROGENASE-RELATED"/>
    <property type="match status" value="1"/>
</dbReference>
<keyword evidence="5" id="KW-1185">Reference proteome</keyword>
<dbReference type="OrthoDB" id="191139at2759"/>
<evidence type="ECO:0000256" key="3">
    <source>
        <dbReference type="ARBA" id="ARBA00023002"/>
    </source>
</evidence>
<dbReference type="GO" id="GO:0016491">
    <property type="term" value="F:oxidoreductase activity"/>
    <property type="evidence" value="ECO:0007669"/>
    <property type="project" value="UniProtKB-KW"/>
</dbReference>
<evidence type="ECO:0000256" key="1">
    <source>
        <dbReference type="ARBA" id="ARBA00006484"/>
    </source>
</evidence>
<comment type="similarity">
    <text evidence="1">Belongs to the short-chain dehydrogenases/reductases (SDR) family.</text>
</comment>
<dbReference type="EMBL" id="ML978122">
    <property type="protein sequence ID" value="KAF2102988.1"/>
    <property type="molecule type" value="Genomic_DNA"/>
</dbReference>
<dbReference type="Proteomes" id="UP000799772">
    <property type="component" value="Unassembled WGS sequence"/>
</dbReference>
<dbReference type="PANTHER" id="PTHR24320">
    <property type="entry name" value="RETINOL DEHYDROGENASE"/>
    <property type="match status" value="1"/>
</dbReference>
<evidence type="ECO:0000256" key="2">
    <source>
        <dbReference type="ARBA" id="ARBA00022857"/>
    </source>
</evidence>
<dbReference type="InterPro" id="IPR002347">
    <property type="entry name" value="SDR_fam"/>
</dbReference>
<proteinExistence type="inferred from homology"/>
<dbReference type="InterPro" id="IPR036291">
    <property type="entry name" value="NAD(P)-bd_dom_sf"/>
</dbReference>
<evidence type="ECO:0000313" key="5">
    <source>
        <dbReference type="Proteomes" id="UP000799772"/>
    </source>
</evidence>
<sequence>MGETFSKLLDHTYYIPPPAFIPAHLPDQSGRVHIVTGGYTGIGLQLVKHLYEKNAFVYILGRSGEKADTAISSLRKSLPNSSGRLEFIPCDLADLANVKSAAQEFKRREQRLDVLTNNAGVMIPPKASATAQGHDMQVGVNCLAHFALILCLLPVLQRTAAASPPGSVRVTWASSMAVTVGAPRGGMVWDANSGAPDTSNSLRNYMQSKVGMLYLAVEMSRRYGTNSDKESIVSVSWDPGNVVSDLGRHIHWLVYWFMLKTYLYPLEMGAYSPLFAGWSEEVIDMEKGSKGDWVIPWGRLADVRSDIKVHLKRQSDGGGGDAERFWNWCEKMTSDFV</sequence>
<comment type="caution">
    <text evidence="4">The sequence shown here is derived from an EMBL/GenBank/DDBJ whole genome shotgun (WGS) entry which is preliminary data.</text>
</comment>
<dbReference type="Pfam" id="PF00106">
    <property type="entry name" value="adh_short"/>
    <property type="match status" value="1"/>
</dbReference>
<name>A0A9P4M9M8_9PEZI</name>